<dbReference type="EMBL" id="MT143927">
    <property type="protein sequence ID" value="QJH92870.1"/>
    <property type="molecule type" value="Genomic_DNA"/>
</dbReference>
<evidence type="ECO:0000313" key="1">
    <source>
        <dbReference type="EMBL" id="QJH92870.1"/>
    </source>
</evidence>
<protein>
    <submittedName>
        <fullName evidence="1">Uncharacterized protein</fullName>
    </submittedName>
</protein>
<organism evidence="1">
    <name type="scientific">viral metagenome</name>
    <dbReference type="NCBI Taxonomy" id="1070528"/>
    <lineage>
        <taxon>unclassified sequences</taxon>
        <taxon>metagenomes</taxon>
        <taxon>organismal metagenomes</taxon>
    </lineage>
</organism>
<name>A0A6M3X511_9ZZZZ</name>
<proteinExistence type="predicted"/>
<accession>A0A6M3X511</accession>
<dbReference type="AlphaFoldDB" id="A0A6M3X511"/>
<sequence length="193" mass="22195">MTFSKKPTDRGGLILGYTTRRHLILDLDNTGLEYAERMAYMIMREWPGVGDCLILQSSDYQDEVRLAYNKWGRPLVIHDRPNYHLVFDNIIGYNTAAHICRVLAGLGVLEEDYDKIREFRGDMTLRVSRAVMMDHVKPLPVECLFLHNRHTERSHGYIGYYQKFKKIGELLGDRLGHSEGVPDDGSDSPDHDA</sequence>
<gene>
    <name evidence="1" type="ORF">MM171A02296_0003</name>
</gene>
<reference evidence="1" key="1">
    <citation type="submission" date="2020-03" db="EMBL/GenBank/DDBJ databases">
        <title>The deep terrestrial virosphere.</title>
        <authorList>
            <person name="Holmfeldt K."/>
            <person name="Nilsson E."/>
            <person name="Simone D."/>
            <person name="Lopez-Fernandez M."/>
            <person name="Wu X."/>
            <person name="de Brujin I."/>
            <person name="Lundin D."/>
            <person name="Andersson A."/>
            <person name="Bertilsson S."/>
            <person name="Dopson M."/>
        </authorList>
    </citation>
    <scope>NUCLEOTIDE SEQUENCE</scope>
    <source>
        <strain evidence="1">MM171A02296</strain>
    </source>
</reference>